<dbReference type="GO" id="GO:0003824">
    <property type="term" value="F:catalytic activity"/>
    <property type="evidence" value="ECO:0007669"/>
    <property type="project" value="InterPro"/>
</dbReference>
<dbReference type="InterPro" id="IPR020845">
    <property type="entry name" value="AMP-binding_CS"/>
</dbReference>
<evidence type="ECO:0000256" key="1">
    <source>
        <dbReference type="ARBA" id="ARBA00001957"/>
    </source>
</evidence>
<dbReference type="InterPro" id="IPR042099">
    <property type="entry name" value="ANL_N_sf"/>
</dbReference>
<dbReference type="SMART" id="SM00823">
    <property type="entry name" value="PKS_PP"/>
    <property type="match status" value="2"/>
</dbReference>
<dbReference type="InterPro" id="IPR045851">
    <property type="entry name" value="AMP-bd_C_sf"/>
</dbReference>
<name>A0A846H692_9CYAN</name>
<gene>
    <name evidence="5" type="ORF">PI95_006210</name>
</gene>
<dbReference type="SUPFAM" id="SSF56801">
    <property type="entry name" value="Acetyl-CoA synthetase-like"/>
    <property type="match status" value="2"/>
</dbReference>
<keyword evidence="2" id="KW-0596">Phosphopantetheine</keyword>
<dbReference type="Gene3D" id="3.40.50.12780">
    <property type="entry name" value="N-terminal domain of ligase-like"/>
    <property type="match status" value="2"/>
</dbReference>
<dbReference type="GO" id="GO:0005829">
    <property type="term" value="C:cytosol"/>
    <property type="evidence" value="ECO:0007669"/>
    <property type="project" value="TreeGrafter"/>
</dbReference>
<dbReference type="Pfam" id="PF00550">
    <property type="entry name" value="PP-binding"/>
    <property type="match status" value="2"/>
</dbReference>
<dbReference type="GO" id="GO:0031177">
    <property type="term" value="F:phosphopantetheine binding"/>
    <property type="evidence" value="ECO:0007669"/>
    <property type="project" value="InterPro"/>
</dbReference>
<feature type="domain" description="Carrier" evidence="4">
    <location>
        <begin position="993"/>
        <end position="1067"/>
    </location>
</feature>
<accession>A0A846H692</accession>
<dbReference type="InterPro" id="IPR036736">
    <property type="entry name" value="ACP-like_sf"/>
</dbReference>
<dbReference type="InterPro" id="IPR010071">
    <property type="entry name" value="AA_adenyl_dom"/>
</dbReference>
<dbReference type="CDD" id="cd17643">
    <property type="entry name" value="A_NRPS_Cytc1-like"/>
    <property type="match status" value="2"/>
</dbReference>
<dbReference type="SUPFAM" id="SSF47336">
    <property type="entry name" value="ACP-like"/>
    <property type="match status" value="2"/>
</dbReference>
<dbReference type="GO" id="GO:0043041">
    <property type="term" value="P:amino acid activation for nonribosomal peptide biosynthetic process"/>
    <property type="evidence" value="ECO:0007669"/>
    <property type="project" value="TreeGrafter"/>
</dbReference>
<comment type="cofactor">
    <cofactor evidence="1">
        <name>pantetheine 4'-phosphate</name>
        <dbReference type="ChEBI" id="CHEBI:47942"/>
    </cofactor>
</comment>
<dbReference type="GO" id="GO:0044550">
    <property type="term" value="P:secondary metabolite biosynthetic process"/>
    <property type="evidence" value="ECO:0007669"/>
    <property type="project" value="TreeGrafter"/>
</dbReference>
<dbReference type="SUPFAM" id="SSF52777">
    <property type="entry name" value="CoA-dependent acyltransferases"/>
    <property type="match status" value="4"/>
</dbReference>
<sequence length="2239" mass="252509">MNTKFPLSINQREIYIDQMMWTEGSHLNIGATVTVQGAFDIEIFNYAINKVIRCYPGLRTRIYELEGKPLQTIAPHQDEKVTLVDFSSYEDREERAQEYIKNQFATPFSFGENAPLTAFKLIRVAVEKHIIFGKYHHTITDGWGTAIFFREMIGNYNQIIKNGADTQTERNFALIDYLQDESAYLESRNFQSDRSYWTKRLHQVSTKLFPLIKHQQLLGNRKAIYISRDKYNRVNALCQEVQSNAFHFILSIIIIYLAKRYNKSDLVIGLSLLNRNKKSFKDEIGLFVSTIPFRVEITGNETVQELLDKIRSLLRQDYRHQRFTLAEMKRIANFQPGSKEHLFEVYLSYEKHDYNECFADTKTNCVPLYSGQQKIPLIVYVREYEAQSDIKIDFDYNLSYFDSETAEQIVTNFQKLFDEASEMETSISSLSLLSARESERIIEKASITTANETLISAFESSVSKYSENPAVQFKNITLTYAELQAKANRLAHYLLKLGVKPGTRVGMCLERSENTVVAILGILKAGAAYVPLDPNYPSERIELILQDSGISVLIAEESVLVSLCEKNTYLINRRDAGYAEEEKGKIRESFTGISQLTSQVAAFTLESIESELAKQPDTSLEISVKPEFPAYIIYTSGSTGTPKGCIVTHANVIRLMRSTEAWFNFNEKDIWTLFHSFAFDFSVWELWGAIFYGGKVIIVPFWLSRSPEAFREFLTTEKVTVLNQTPSAFYQLIRADEASVGKLSLQYVIFGGEALDLQSLRFWLEKYGDKTPRLINMYGITETTVHVTYRPISLSDLTGNASVIGTTIPDLTIYLLDEKLKLVPDGLPGEIYIAGAGVTHGYLNRPALTAERFVPNPFDSGRLYRSGDLGRRLPNGDLEYLGRVDRQVKIRGFRMELGEIQTALTSHSQVREALIVTDEWLEEKRLVAYYVPGSNLTANELRQHLKTKLPDYMIPSAYVSLDAFPLTVHGKIDVRLLPTADWNLLRVEDEYVAARNRDEESLCAIVADVLGLERVGIDDNFFDIGGDSILALQVIAKAKKAGFAISGRELYEFATVRQLATKKAPQVGLISHNIPEPHPLSAYAKSPLPASGEGIGVGCLTVDNITNYPDLLSESERLLLPKDAENAYPLSSLQAGMLYHSEMHPDSAIFHQIFTFDLRLPYSEESWKKAIADIILAHPVLRTSFHWTGYSTPIQIVHREVELPLTICDLRTAVDARHKVEEWISSEKTKSFNVSQAPLFRFQIHRLEENHLSFSFSFHHVILDGWSVATLLTQLLQRYIYYIDAKSIPPLTVPAIPYSDFIAQEQSAIANQQMREFWQKHLSNLEVSILPRLKQVSQNNSKRQLQRSTFAINEQIANPIRTLAKSAGVPLKTALLAVHLRVLAFLTGQNEVVTGNVINARPEIEDSQNLLGLFVNTVPFRIKLTSGSWLDFIQAGFRAEREIIPYRNFPLFEMQRLTEKRTLFDVAFNYVHFHVYEGLLNLPQVEVLNVDIFEETDFSFLVEFCLMPGSSALQLNLVYDVQQFDEAQVEQYGKYYQTALRELATNPELLARRSLISPEERHSLLQADNFKASYVSDETLVSAFTDAAKQHASHTAVTFEETNLTFAELEIRSNRLAHYLKSKGVCPEMLVGLCLERSEQLAIAILAILKAGGAYVPIDTSYPSSRIDYLLQDSGISLLVTQRSVVSQISAGESEAARCGEGVAVLAVPVDCEPPNPKGGHERCSDCRVEIVVLEDIAVQLENQSSESVAVKILPDHPAYVIYTSGSTGKPKGCIVTHANVIRLLKATEPWFKFNSNDVWTLFHSYAFDFSVWELWGALLYGGKVVVVPYWTTRSPKDFFQLLQSEKVTVLNQTPSAFKQLVQTSAKNVDLALRYIIFGGEALELQSLQPWFELYGDEKPRLINMYGITETTVHVTYREITQADAIANQGSVIGQPIPDLSFYILDENLEPSPIGVAGEVYIAGAGVTRGYLHHPRLSAERFIPNPFAFVPGSRLYRTGDLARRLPNGELEYLGRADQQIKIRGFRIEPGEIAAVLSTHPQIKEAFVTVRTANADNRIVAYFVSDAEDDLKTVLRSFLTSKLPDYMIPAAFMPIEAIPLTVNGKIDQTALPAPDWGQTSKPYIAPRNDQEATICSLMASLLKLERVGITDDFFEIGGNSLLVTQLVIRLRETYKTELPLPQFFSHRTPEQLAHLLSTSPSLQSNADIPKAGRKRRSVNLSDDGILVSTSTENSLKDLQN</sequence>
<dbReference type="FunFam" id="3.30.300.30:FF:000010">
    <property type="entry name" value="Enterobactin synthetase component F"/>
    <property type="match status" value="1"/>
</dbReference>
<dbReference type="NCBIfam" id="TIGR01733">
    <property type="entry name" value="AA-adenyl-dom"/>
    <property type="match status" value="2"/>
</dbReference>
<dbReference type="Pfam" id="PF00501">
    <property type="entry name" value="AMP-binding"/>
    <property type="match status" value="2"/>
</dbReference>
<dbReference type="FunFam" id="3.40.50.980:FF:000002">
    <property type="entry name" value="Enterobactin synthetase component F"/>
    <property type="match status" value="2"/>
</dbReference>
<dbReference type="InterPro" id="IPR001242">
    <property type="entry name" value="Condensation_dom"/>
</dbReference>
<dbReference type="InterPro" id="IPR000873">
    <property type="entry name" value="AMP-dep_synth/lig_dom"/>
</dbReference>
<dbReference type="PANTHER" id="PTHR45527:SF14">
    <property type="entry name" value="PLIPASTATIN SYNTHASE SUBUNIT B"/>
    <property type="match status" value="1"/>
</dbReference>
<evidence type="ECO:0000256" key="2">
    <source>
        <dbReference type="ARBA" id="ARBA00022450"/>
    </source>
</evidence>
<dbReference type="EMBL" id="JTCM02000008">
    <property type="protein sequence ID" value="NEU72174.1"/>
    <property type="molecule type" value="Genomic_DNA"/>
</dbReference>
<dbReference type="FunFam" id="2.30.38.10:FF:000001">
    <property type="entry name" value="Non-ribosomal peptide synthetase PvdI"/>
    <property type="match status" value="1"/>
</dbReference>
<dbReference type="Gene3D" id="3.40.50.1820">
    <property type="entry name" value="alpha/beta hydrolase"/>
    <property type="match status" value="1"/>
</dbReference>
<dbReference type="Gene3D" id="3.30.559.30">
    <property type="entry name" value="Nonribosomal peptide synthetase, condensation domain"/>
    <property type="match status" value="2"/>
</dbReference>
<dbReference type="GO" id="GO:0008610">
    <property type="term" value="P:lipid biosynthetic process"/>
    <property type="evidence" value="ECO:0007669"/>
    <property type="project" value="UniProtKB-ARBA"/>
</dbReference>
<dbReference type="Pfam" id="PF00668">
    <property type="entry name" value="Condensation"/>
    <property type="match status" value="2"/>
</dbReference>
<evidence type="ECO:0000256" key="3">
    <source>
        <dbReference type="ARBA" id="ARBA00022553"/>
    </source>
</evidence>
<dbReference type="InterPro" id="IPR020806">
    <property type="entry name" value="PKS_PP-bd"/>
</dbReference>
<dbReference type="InterPro" id="IPR029058">
    <property type="entry name" value="AB_hydrolase_fold"/>
</dbReference>
<dbReference type="PROSITE" id="PS00455">
    <property type="entry name" value="AMP_BINDING"/>
    <property type="match status" value="2"/>
</dbReference>
<dbReference type="Pfam" id="PF13193">
    <property type="entry name" value="AMP-binding_C"/>
    <property type="match status" value="2"/>
</dbReference>
<dbReference type="InterPro" id="IPR023213">
    <property type="entry name" value="CAT-like_dom_sf"/>
</dbReference>
<evidence type="ECO:0000313" key="6">
    <source>
        <dbReference type="Proteomes" id="UP000031549"/>
    </source>
</evidence>
<reference evidence="5 6" key="1">
    <citation type="journal article" date="2015" name="Genome Announc.">
        <title>Draft Genome Sequence of Cyanobacterium Hassallia byssoidea Strain VB512170, Isolated from Monuments in India.</title>
        <authorList>
            <person name="Singh D."/>
            <person name="Chandrababunaidu M.M."/>
            <person name="Panda A."/>
            <person name="Sen D."/>
            <person name="Bhattacharyya S."/>
            <person name="Adhikary S.P."/>
            <person name="Tripathy S."/>
        </authorList>
    </citation>
    <scope>NUCLEOTIDE SEQUENCE [LARGE SCALE GENOMIC DNA]</scope>
    <source>
        <strain evidence="5 6">VB512170</strain>
    </source>
</reference>
<evidence type="ECO:0000259" key="4">
    <source>
        <dbReference type="PROSITE" id="PS50075"/>
    </source>
</evidence>
<dbReference type="Gene3D" id="1.10.1200.10">
    <property type="entry name" value="ACP-like"/>
    <property type="match status" value="1"/>
</dbReference>
<protein>
    <submittedName>
        <fullName evidence="5">Non-ribosomal peptide synthetase</fullName>
    </submittedName>
</protein>
<comment type="caution">
    <text evidence="5">The sequence shown here is derived from an EMBL/GenBank/DDBJ whole genome shotgun (WGS) entry which is preliminary data.</text>
</comment>
<dbReference type="Gene3D" id="3.30.300.30">
    <property type="match status" value="2"/>
</dbReference>
<dbReference type="PANTHER" id="PTHR45527">
    <property type="entry name" value="NONRIBOSOMAL PEPTIDE SYNTHETASE"/>
    <property type="match status" value="1"/>
</dbReference>
<dbReference type="NCBIfam" id="NF003417">
    <property type="entry name" value="PRK04813.1"/>
    <property type="match status" value="4"/>
</dbReference>
<dbReference type="Proteomes" id="UP000031549">
    <property type="component" value="Unassembled WGS sequence"/>
</dbReference>
<organism evidence="5 6">
    <name type="scientific">Hassallia byssoidea VB512170</name>
    <dbReference type="NCBI Taxonomy" id="1304833"/>
    <lineage>
        <taxon>Bacteria</taxon>
        <taxon>Bacillati</taxon>
        <taxon>Cyanobacteriota</taxon>
        <taxon>Cyanophyceae</taxon>
        <taxon>Nostocales</taxon>
        <taxon>Tolypothrichaceae</taxon>
        <taxon>Hassallia</taxon>
    </lineage>
</organism>
<dbReference type="RefSeq" id="WP_052325831.1">
    <property type="nucleotide sequence ID" value="NZ_JTCM02000008.1"/>
</dbReference>
<dbReference type="InterPro" id="IPR025110">
    <property type="entry name" value="AMP-bd_C"/>
</dbReference>
<feature type="domain" description="Carrier" evidence="4">
    <location>
        <begin position="2124"/>
        <end position="2199"/>
    </location>
</feature>
<dbReference type="PROSITE" id="PS00012">
    <property type="entry name" value="PHOSPHOPANTETHEINE"/>
    <property type="match status" value="1"/>
</dbReference>
<dbReference type="PROSITE" id="PS50075">
    <property type="entry name" value="CARRIER"/>
    <property type="match status" value="2"/>
</dbReference>
<dbReference type="Gene3D" id="3.30.559.10">
    <property type="entry name" value="Chloramphenicol acetyltransferase-like domain"/>
    <property type="match status" value="2"/>
</dbReference>
<dbReference type="InterPro" id="IPR006162">
    <property type="entry name" value="Ppantetheine_attach_site"/>
</dbReference>
<keyword evidence="6" id="KW-1185">Reference proteome</keyword>
<dbReference type="InterPro" id="IPR009081">
    <property type="entry name" value="PP-bd_ACP"/>
</dbReference>
<evidence type="ECO:0000313" key="5">
    <source>
        <dbReference type="EMBL" id="NEU72174.1"/>
    </source>
</evidence>
<keyword evidence="3" id="KW-0597">Phosphoprotein</keyword>
<proteinExistence type="predicted"/>